<feature type="region of interest" description="Disordered" evidence="1">
    <location>
        <begin position="913"/>
        <end position="940"/>
    </location>
</feature>
<keyword evidence="2" id="KW-1133">Transmembrane helix</keyword>
<dbReference type="SUPFAM" id="SSF53822">
    <property type="entry name" value="Periplasmic binding protein-like I"/>
    <property type="match status" value="1"/>
</dbReference>
<dbReference type="CDD" id="cd06268">
    <property type="entry name" value="PBP1_ABC_transporter_LIVBP-like"/>
    <property type="match status" value="1"/>
</dbReference>
<evidence type="ECO:0000256" key="2">
    <source>
        <dbReference type="SAM" id="Phobius"/>
    </source>
</evidence>
<dbReference type="InterPro" id="IPR028082">
    <property type="entry name" value="Peripla_BP_I"/>
</dbReference>
<feature type="transmembrane region" description="Helical" evidence="2">
    <location>
        <begin position="186"/>
        <end position="206"/>
    </location>
</feature>
<proteinExistence type="predicted"/>
<protein>
    <submittedName>
        <fullName evidence="3">Branched-chain amino acid ABC transporter substrate-binding protein</fullName>
    </submittedName>
</protein>
<dbReference type="Proteomes" id="UP000005940">
    <property type="component" value="Chromosome"/>
</dbReference>
<organism evidence="3 4">
    <name type="scientific">Streptomyces tsukubensis (strain DSM 42081 / NBRC 108919 / NRRL 18488 / 9993)</name>
    <dbReference type="NCBI Taxonomy" id="1114943"/>
    <lineage>
        <taxon>Bacteria</taxon>
        <taxon>Bacillati</taxon>
        <taxon>Actinomycetota</taxon>
        <taxon>Actinomycetes</taxon>
        <taxon>Kitasatosporales</taxon>
        <taxon>Streptomycetaceae</taxon>
        <taxon>Streptomyces</taxon>
    </lineage>
</organism>
<feature type="transmembrane region" description="Helical" evidence="2">
    <location>
        <begin position="212"/>
        <end position="233"/>
    </location>
</feature>
<sequence>MSTGAGADVQRRLEMLVRDFRSSHPPMPVVVLHTESTEVGSAAAGRDGTNTTAAAAGTGTDPEEQVVHLVEELYAGHDAHGSRCAVAPTVREGTTEVRRAAGLVRHLGDPLRWNSRRAGYRRYSFPRVRLVGAIEDAVRELDPDWPRSPASTGFSHELPDPAQSLLDQLARQRWRPRGSSRWSDRLHLFDMAHILPVSLVAVLGALAARADWFIALTFGVGFLLLLVLLDNVLPGRAPLFLWLRRESRWFLTTTFLRAASPGRPTDVSLVRPVRSWNAIAARAHEVAEALKSGDDFQLQLYVLALCEDLRDNHRRWSWDLRGFKRPRPPVLFVPRASADNGGIELIKAVSDVRSRRSELDPLLLVASVRAADVDRLQRSSVQDAGTAPWTWYQEWGRNLRAGQSPSRALAELPWVIKVPLRADRLVVSEEARRQCVRATARPTAARLVWSVHTLVLVTALIATGVALHAGELADRYCSSSLLSANRDTVRLRAPGASEPECIGIAAGDVRFSDWLKGGEQAPGPDRLPWTLEQLEERIRKANAEVLRDNPDNYVTVVYAGPLSTSPRERTSPVKGIEELAGVHLAQAVINKRRSTGLRVLIANGGVDMRHQKAMAESIARYARRDPTLVGVIGAGRDLTTSTETAIILANAELPVVSGTNSASFLPRQRANWFSLAAPDDWQIEQLGLIARQLRTPKAPQYALVLARDTMNSDDQYTNEQAAYSNLMLRREGYRVLPERRYAVRSGRAELEAQTEEICQGSRVPSVIYFAGRVEDVGPLMSQLNTEQGCARRNISVLTGDDLSKADFTPQGGEGMPANVTLYHAGLARLAAQGATSFYQDAENHLPGPDGRRDWAGPGAAVLASGQTALAHDATRALHEAAGVGDQAQSRAATWVNLRTVVLPNMATGTIDFTGSRPRQPRSGHSIVLNRVRGGPDGTPVPRPLCARAAGDVRPLTVAECSIHR</sequence>
<evidence type="ECO:0000313" key="4">
    <source>
        <dbReference type="Proteomes" id="UP000005940"/>
    </source>
</evidence>
<name>A0A7G3ULU5_STRT9</name>
<dbReference type="Gene3D" id="3.40.50.2300">
    <property type="match status" value="2"/>
</dbReference>
<keyword evidence="2" id="KW-0812">Transmembrane</keyword>
<accession>A0A7G3ULU5</accession>
<keyword evidence="2" id="KW-0472">Membrane</keyword>
<gene>
    <name evidence="3" type="ORF">STSU_003825</name>
</gene>
<reference evidence="3 4" key="1">
    <citation type="journal article" date="2012" name="J. Bacteriol.">
        <title>Draft genome of Streptomyces tsukubaensis NRRL 18488, the producer of the clinically important immunosuppressant tacrolimus (FK506).</title>
        <authorList>
            <person name="Barreiro C."/>
            <person name="Prieto C."/>
            <person name="Sola-Landa A."/>
            <person name="Solera E."/>
            <person name="Martinez-Castro M."/>
            <person name="Perez-Redondo R."/>
            <person name="Garcia-Estrada C."/>
            <person name="Aparicio J.F."/>
            <person name="Fernandez-Martinez L.T."/>
            <person name="Santos-Aberturas J."/>
            <person name="Salehi-Najafabadi Z."/>
            <person name="Rodriguez-Garcia A."/>
            <person name="Tauch A."/>
            <person name="Martin J.F."/>
        </authorList>
    </citation>
    <scope>NUCLEOTIDE SEQUENCE [LARGE SCALE GENOMIC DNA]</scope>
    <source>
        <strain evidence="4">DSM 42081 / NBRC 108919 / NRRL 18488 / 9993</strain>
    </source>
</reference>
<evidence type="ECO:0000313" key="3">
    <source>
        <dbReference type="EMBL" id="QKM71357.1"/>
    </source>
</evidence>
<keyword evidence="4" id="KW-1185">Reference proteome</keyword>
<evidence type="ECO:0000256" key="1">
    <source>
        <dbReference type="SAM" id="MobiDB-lite"/>
    </source>
</evidence>
<feature type="transmembrane region" description="Helical" evidence="2">
    <location>
        <begin position="447"/>
        <end position="469"/>
    </location>
</feature>
<dbReference type="EMBL" id="CP029159">
    <property type="protein sequence ID" value="QKM71357.1"/>
    <property type="molecule type" value="Genomic_DNA"/>
</dbReference>
<dbReference type="AlphaFoldDB" id="A0A7G3ULU5"/>
<feature type="compositionally biased region" description="Low complexity" evidence="1">
    <location>
        <begin position="42"/>
        <end position="60"/>
    </location>
</feature>
<feature type="region of interest" description="Disordered" evidence="1">
    <location>
        <begin position="39"/>
        <end position="61"/>
    </location>
</feature>